<dbReference type="SUPFAM" id="SSF48726">
    <property type="entry name" value="Immunoglobulin"/>
    <property type="match status" value="1"/>
</dbReference>
<organism evidence="3 4">
    <name type="scientific">Aquimarina algiphila</name>
    <dbReference type="NCBI Taxonomy" id="2047982"/>
    <lineage>
        <taxon>Bacteria</taxon>
        <taxon>Pseudomonadati</taxon>
        <taxon>Bacteroidota</taxon>
        <taxon>Flavobacteriia</taxon>
        <taxon>Flavobacteriales</taxon>
        <taxon>Flavobacteriaceae</taxon>
        <taxon>Aquimarina</taxon>
    </lineage>
</organism>
<dbReference type="Gene3D" id="2.180.10.10">
    <property type="entry name" value="RHS repeat-associated core"/>
    <property type="match status" value="1"/>
</dbReference>
<dbReference type="Pfam" id="PF22322">
    <property type="entry name" value="DUF6973"/>
    <property type="match status" value="1"/>
</dbReference>
<gene>
    <name evidence="3" type="ORF">FOF46_29695</name>
</gene>
<dbReference type="Pfam" id="PF20041">
    <property type="entry name" value="DUF6443"/>
    <property type="match status" value="1"/>
</dbReference>
<evidence type="ECO:0000313" key="4">
    <source>
        <dbReference type="Proteomes" id="UP000318833"/>
    </source>
</evidence>
<feature type="domain" description="DUF6973" evidence="2">
    <location>
        <begin position="1369"/>
        <end position="1446"/>
    </location>
</feature>
<feature type="domain" description="DUF6443" evidence="1">
    <location>
        <begin position="352"/>
        <end position="499"/>
    </location>
</feature>
<dbReference type="InterPro" id="IPR045619">
    <property type="entry name" value="DUF6443"/>
</dbReference>
<evidence type="ECO:0000259" key="2">
    <source>
        <dbReference type="Pfam" id="PF22322"/>
    </source>
</evidence>
<dbReference type="InterPro" id="IPR036179">
    <property type="entry name" value="Ig-like_dom_sf"/>
</dbReference>
<dbReference type="OrthoDB" id="2972467at2"/>
<name>A0A554VAL8_9FLAO</name>
<dbReference type="InterPro" id="IPR054246">
    <property type="entry name" value="DUF6973"/>
</dbReference>
<dbReference type="Proteomes" id="UP000318833">
    <property type="component" value="Unassembled WGS sequence"/>
</dbReference>
<evidence type="ECO:0000313" key="3">
    <source>
        <dbReference type="EMBL" id="TSE03260.1"/>
    </source>
</evidence>
<accession>A0A554VAL8</accession>
<comment type="caution">
    <text evidence="3">The sequence shown here is derived from an EMBL/GenBank/DDBJ whole genome shotgun (WGS) entry which is preliminary data.</text>
</comment>
<keyword evidence="4" id="KW-1185">Reference proteome</keyword>
<proteinExistence type="predicted"/>
<dbReference type="InterPro" id="IPR018247">
    <property type="entry name" value="EF_Hand_1_Ca_BS"/>
</dbReference>
<dbReference type="PROSITE" id="PS00018">
    <property type="entry name" value="EF_HAND_1"/>
    <property type="match status" value="1"/>
</dbReference>
<evidence type="ECO:0000259" key="1">
    <source>
        <dbReference type="Pfam" id="PF20041"/>
    </source>
</evidence>
<dbReference type="NCBIfam" id="TIGR03696">
    <property type="entry name" value="Rhs_assc_core"/>
    <property type="match status" value="1"/>
</dbReference>
<dbReference type="InterPro" id="IPR022385">
    <property type="entry name" value="Rhs_assc_core"/>
</dbReference>
<evidence type="ECO:0008006" key="5">
    <source>
        <dbReference type="Google" id="ProtNLM"/>
    </source>
</evidence>
<reference evidence="3 4" key="1">
    <citation type="submission" date="2019-07" db="EMBL/GenBank/DDBJ databases">
        <title>The draft genome sequence of Aquimarina algiphila M91.</title>
        <authorList>
            <person name="Meng X."/>
        </authorList>
    </citation>
    <scope>NUCLEOTIDE SEQUENCE [LARGE SCALE GENOMIC DNA]</scope>
    <source>
        <strain evidence="3 4">M91</strain>
    </source>
</reference>
<dbReference type="EMBL" id="VLNR01000119">
    <property type="protein sequence ID" value="TSE03260.1"/>
    <property type="molecule type" value="Genomic_DNA"/>
</dbReference>
<protein>
    <recommendedName>
        <fullName evidence="5">RHS repeat-associated core domain-containing protein</fullName>
    </recommendedName>
</protein>
<sequence length="1496" mass="168010">MMMIKNKTIKNKMITLVLMLIFIVLKSNTIAAQVQGNISGPTTSNIGETHRYELFLSGFQGNPTYQWQVTGGLIVSQTTNKADISFVDSGTVTITCIVSFSNNDQIYAYDYNVTVFPNVVAPPNPTVILGCNNATLNRTGDPDPNVTWYWQGKNPDGENFNLGNDATYTVNEGSGRYYIRAYDYNGGWSDDSGFVDVTIPPLVTPPSIPSITELCGSTTLSFNSANVPNGVTWYWQSSDSGTDSSNSESSISFTAGNATGNVHYIKAQDNTTGCWSTATRIDYIINSSSIWYADTDGDGFGDPNTSLSDCTQPTGYVNNANDQCPEVYGLDNGCAVAPYTPITLSNENYVFTRVYQEAMVSSDDIRFNKDVIESITYFDGLGRPKQQVGIKASPNIKDIVTHIPYDDYGRQTKDYLPFERNSTTAIGSYATVNINNDINSYYKTTYGDDFIDVPANHQDFNAYSGRAFEASPLNRVQKQGAPGKDWKVDSTSNNDHTIKFDWNTNLIDEVIHFKVTFERENTGKPQLVKDGFYTSNQLHITITKDENWQPGQTHPNDHTTKEYKDKLGRVILKQTFNEGIPHDTYYVYDDFGNLTYVIPPKVTTSDGVNSVELNALCYQYKYDYRNRLVEKKIPGKGGFTDWESIIYNKLDQPILTQDANQKVKGEWLFTKYDAFGRVAYTGIYKSTRNRGTLLLVMSGIDTFWEKREPATATGGTTLYYSNDAFPNTDIEILTVNYYDDYNFDINGLSNPGTVYGIDTSDRTKSLATGSKVKVLETDNWITTVTYYDQKARPIYVASKNDYLNTTDIVESKLDFIGRVEETKTTHTKDSNPPIVTVDKFSYDHVGRLLTQTQQINTQNVEHLVHNKYDALGQLIKKDVGGTSTMLSTGNTIISPAVQPLQTVNYKYNVRGWLKQINDLTRNLGTDLFAYKINYNTTEIVNSNPLYNGNISETHWRTANDDILRNYHYSYDALNRLKQASFIFGIGYSSSYTYDKNGNIETLVRFDQNSFSDTMDDLTYTYDWGNTLLSVSDTGNTKGFKDGNTSGNDYDYDKNGNMTKDRNKGITNITYNHLNLPETVSISNSEGTGDITYIYDATGVKLKKTAPSGGSLIDTEYAGNYIYKNGTLEFFNHAEGYVEKEADGYKYVYQYKDHLGNIRLSYKDTDKDGSITQDEIVEENNYYPFGMKHRGYNNLITSTNPALNYKYNGAELNEDLGLNLYEMDLRQYDPTIARWTGIDPVTHYSASTYNAFDNNPVFFADPSGANSIYNFETGQYVINGTVVSFDEAMAYANNGGNADGSNNNTADDSKSSENCCGSYLIGNKHVESPKENSYLNYNPGYRKVVKEAAFRAGVLATRVAGIRDYGGTNFGYSGAIRHSYWMYLLAIELGPEIAEAIGILHEDYVVQSGKDKGRDNPDTDDGEMDLINNAWGVNLARQNPNLDYLEFEDRFFEDATNKTNTTIRILHLKTIPKESLLTKRERVERLNQRTLVRFGEY</sequence>